<evidence type="ECO:0000313" key="1">
    <source>
        <dbReference type="EMBL" id="PKA47673.1"/>
    </source>
</evidence>
<accession>A0A2H9ZWN0</accession>
<proteinExistence type="predicted"/>
<dbReference type="InterPro" id="IPR025322">
    <property type="entry name" value="PADRE_dom"/>
</dbReference>
<dbReference type="Proteomes" id="UP000236161">
    <property type="component" value="Unassembled WGS sequence"/>
</dbReference>
<dbReference type="AlphaFoldDB" id="A0A2H9ZWN0"/>
<name>A0A2H9ZWN0_9ASPA</name>
<evidence type="ECO:0000313" key="2">
    <source>
        <dbReference type="Proteomes" id="UP000236161"/>
    </source>
</evidence>
<dbReference type="EMBL" id="KZ453102">
    <property type="protein sequence ID" value="PKA47673.1"/>
    <property type="molecule type" value="Genomic_DNA"/>
</dbReference>
<reference evidence="1 2" key="1">
    <citation type="journal article" date="2017" name="Nature">
        <title>The Apostasia genome and the evolution of orchids.</title>
        <authorList>
            <person name="Zhang G.Q."/>
            <person name="Liu K.W."/>
            <person name="Li Z."/>
            <person name="Lohaus R."/>
            <person name="Hsiao Y.Y."/>
            <person name="Niu S.C."/>
            <person name="Wang J.Y."/>
            <person name="Lin Y.C."/>
            <person name="Xu Q."/>
            <person name="Chen L.J."/>
            <person name="Yoshida K."/>
            <person name="Fujiwara S."/>
            <person name="Wang Z.W."/>
            <person name="Zhang Y.Q."/>
            <person name="Mitsuda N."/>
            <person name="Wang M."/>
            <person name="Liu G.H."/>
            <person name="Pecoraro L."/>
            <person name="Huang H.X."/>
            <person name="Xiao X.J."/>
            <person name="Lin M."/>
            <person name="Wu X.Y."/>
            <person name="Wu W.L."/>
            <person name="Chen Y.Y."/>
            <person name="Chang S.B."/>
            <person name="Sakamoto S."/>
            <person name="Ohme-Takagi M."/>
            <person name="Yagi M."/>
            <person name="Zeng S.J."/>
            <person name="Shen C.Y."/>
            <person name="Yeh C.M."/>
            <person name="Luo Y.B."/>
            <person name="Tsai W.C."/>
            <person name="Van de Peer Y."/>
            <person name="Liu Z.J."/>
        </authorList>
    </citation>
    <scope>NUCLEOTIDE SEQUENCE [LARGE SCALE GENOMIC DNA]</scope>
    <source>
        <strain evidence="2">cv. Shenzhen</strain>
        <tissue evidence="1">Stem</tissue>
    </source>
</reference>
<dbReference type="OrthoDB" id="1688863at2759"/>
<dbReference type="PANTHER" id="PTHR33148:SF2">
    <property type="entry name" value="DUF4228 DOMAIN-CONTAINING PROTEIN"/>
    <property type="match status" value="1"/>
</dbReference>
<gene>
    <name evidence="1" type="ORF">AXF42_Ash014450</name>
</gene>
<dbReference type="Pfam" id="PF14009">
    <property type="entry name" value="PADRE"/>
    <property type="match status" value="1"/>
</dbReference>
<sequence>MGNCLSPSLISDDQKLLRIVKMDGKVLEFSSPLLVRELLMSFEGSGVGVISMDSSQLLPLDHELMVGSVYHLLPQDTKPPLMADRGESKRVKVVLTKQQVLDLVKMKMTVEELLGDQACRSKGEEPMRSCGRWKPELKTIAEAV</sequence>
<organism evidence="1 2">
    <name type="scientific">Apostasia shenzhenica</name>
    <dbReference type="NCBI Taxonomy" id="1088818"/>
    <lineage>
        <taxon>Eukaryota</taxon>
        <taxon>Viridiplantae</taxon>
        <taxon>Streptophyta</taxon>
        <taxon>Embryophyta</taxon>
        <taxon>Tracheophyta</taxon>
        <taxon>Spermatophyta</taxon>
        <taxon>Magnoliopsida</taxon>
        <taxon>Liliopsida</taxon>
        <taxon>Asparagales</taxon>
        <taxon>Orchidaceae</taxon>
        <taxon>Apostasioideae</taxon>
        <taxon>Apostasia</taxon>
    </lineage>
</organism>
<dbReference type="PANTHER" id="PTHR33148">
    <property type="entry name" value="PLASTID MOVEMENT IMPAIRED PROTEIN-RELATED"/>
    <property type="match status" value="1"/>
</dbReference>
<keyword evidence="2" id="KW-1185">Reference proteome</keyword>
<protein>
    <submittedName>
        <fullName evidence="1">Uncharacterized protein</fullName>
    </submittedName>
</protein>